<gene>
    <name evidence="2" type="ORF">EVAR_17059_1</name>
</gene>
<dbReference type="Proteomes" id="UP000299102">
    <property type="component" value="Unassembled WGS sequence"/>
</dbReference>
<feature type="region of interest" description="Disordered" evidence="1">
    <location>
        <begin position="162"/>
        <end position="182"/>
    </location>
</feature>
<evidence type="ECO:0000313" key="2">
    <source>
        <dbReference type="EMBL" id="GBP33732.1"/>
    </source>
</evidence>
<sequence>MTARAREWVGDWAPARCQLMDPSDTDHCHLSHRGRVPDEKTPGHEAKYKSSVPYLHPEKNEGVEEPRASERQIVAPVMSRPGIDDPPSNTDSLVQYRAGRTGHRSNATTVLTTLATSTAPQTTKPGPTTVVMETFHSSPFSKPIAPPNLLGPLVMEESVAERRQRKRRDGSPCATTRNITHSRAATRDGVVANGTAEGSVTTRDTTGGKDHHVGPNSKDTDLLATRAAGAAHIARAADPRIVYWNAGGISRKTQDVRTLVQSQSIHIALLGKTKLRPKQELRLPNVFVCRRHKVSSRGIAYRSTAILVQRDVVYGGLELLNFIDIRTIGVRMGSAGIELRLFTVYHPLGSHFAPLISTQFSMTALRQSWWATSSPDTPLHVPTDPRLGADMLDIVPCHQLPFPIHDEVFYGMDTQHLPILITLGTTANLTSACPQSHSTNRSAS</sequence>
<feature type="compositionally biased region" description="Polar residues" evidence="1">
    <location>
        <begin position="173"/>
        <end position="182"/>
    </location>
</feature>
<evidence type="ECO:0000256" key="1">
    <source>
        <dbReference type="SAM" id="MobiDB-lite"/>
    </source>
</evidence>
<feature type="compositionally biased region" description="Basic and acidic residues" evidence="1">
    <location>
        <begin position="206"/>
        <end position="219"/>
    </location>
</feature>
<feature type="region of interest" description="Disordered" evidence="1">
    <location>
        <begin position="194"/>
        <end position="219"/>
    </location>
</feature>
<comment type="caution">
    <text evidence="2">The sequence shown here is derived from an EMBL/GenBank/DDBJ whole genome shotgun (WGS) entry which is preliminary data.</text>
</comment>
<keyword evidence="3" id="KW-1185">Reference proteome</keyword>
<evidence type="ECO:0000313" key="3">
    <source>
        <dbReference type="Proteomes" id="UP000299102"/>
    </source>
</evidence>
<dbReference type="AlphaFoldDB" id="A0A4C1V639"/>
<dbReference type="SUPFAM" id="SSF56219">
    <property type="entry name" value="DNase I-like"/>
    <property type="match status" value="1"/>
</dbReference>
<reference evidence="2 3" key="1">
    <citation type="journal article" date="2019" name="Commun. Biol.">
        <title>The bagworm genome reveals a unique fibroin gene that provides high tensile strength.</title>
        <authorList>
            <person name="Kono N."/>
            <person name="Nakamura H."/>
            <person name="Ohtoshi R."/>
            <person name="Tomita M."/>
            <person name="Numata K."/>
            <person name="Arakawa K."/>
        </authorList>
    </citation>
    <scope>NUCLEOTIDE SEQUENCE [LARGE SCALE GENOMIC DNA]</scope>
</reference>
<organism evidence="2 3">
    <name type="scientific">Eumeta variegata</name>
    <name type="common">Bagworm moth</name>
    <name type="synonym">Eumeta japonica</name>
    <dbReference type="NCBI Taxonomy" id="151549"/>
    <lineage>
        <taxon>Eukaryota</taxon>
        <taxon>Metazoa</taxon>
        <taxon>Ecdysozoa</taxon>
        <taxon>Arthropoda</taxon>
        <taxon>Hexapoda</taxon>
        <taxon>Insecta</taxon>
        <taxon>Pterygota</taxon>
        <taxon>Neoptera</taxon>
        <taxon>Endopterygota</taxon>
        <taxon>Lepidoptera</taxon>
        <taxon>Glossata</taxon>
        <taxon>Ditrysia</taxon>
        <taxon>Tineoidea</taxon>
        <taxon>Psychidae</taxon>
        <taxon>Oiketicinae</taxon>
        <taxon>Eumeta</taxon>
    </lineage>
</organism>
<dbReference type="OrthoDB" id="412981at2759"/>
<name>A0A4C1V639_EUMVA</name>
<accession>A0A4C1V639</accession>
<feature type="compositionally biased region" description="Polar residues" evidence="1">
    <location>
        <begin position="196"/>
        <end position="205"/>
    </location>
</feature>
<dbReference type="EMBL" id="BGZK01000278">
    <property type="protein sequence ID" value="GBP33732.1"/>
    <property type="molecule type" value="Genomic_DNA"/>
</dbReference>
<proteinExistence type="predicted"/>
<protein>
    <submittedName>
        <fullName evidence="2">Uncharacterized protein</fullName>
    </submittedName>
</protein>
<dbReference type="Gene3D" id="3.60.10.10">
    <property type="entry name" value="Endonuclease/exonuclease/phosphatase"/>
    <property type="match status" value="1"/>
</dbReference>
<dbReference type="InterPro" id="IPR036691">
    <property type="entry name" value="Endo/exonu/phosph_ase_sf"/>
</dbReference>